<dbReference type="SUPFAM" id="SSF109604">
    <property type="entry name" value="HD-domain/PDEase-like"/>
    <property type="match status" value="1"/>
</dbReference>
<reference evidence="3" key="1">
    <citation type="journal article" date="2019" name="Int. J. Syst. Evol. Microbiol.">
        <title>The Global Catalogue of Microorganisms (GCM) 10K type strain sequencing project: providing services to taxonomists for standard genome sequencing and annotation.</title>
        <authorList>
            <consortium name="The Broad Institute Genomics Platform"/>
            <consortium name="The Broad Institute Genome Sequencing Center for Infectious Disease"/>
            <person name="Wu L."/>
            <person name="Ma J."/>
        </authorList>
    </citation>
    <scope>NUCLEOTIDE SEQUENCE [LARGE SCALE GENOMIC DNA]</scope>
    <source>
        <strain evidence="3">JCM 9377</strain>
    </source>
</reference>
<dbReference type="Gene3D" id="1.10.3210.10">
    <property type="entry name" value="Hypothetical protein af1432"/>
    <property type="match status" value="1"/>
</dbReference>
<proteinExistence type="predicted"/>
<evidence type="ECO:0000313" key="3">
    <source>
        <dbReference type="Proteomes" id="UP001501237"/>
    </source>
</evidence>
<organism evidence="2 3">
    <name type="scientific">Actinocorallia longicatena</name>
    <dbReference type="NCBI Taxonomy" id="111803"/>
    <lineage>
        <taxon>Bacteria</taxon>
        <taxon>Bacillati</taxon>
        <taxon>Actinomycetota</taxon>
        <taxon>Actinomycetes</taxon>
        <taxon>Streptosporangiales</taxon>
        <taxon>Thermomonosporaceae</taxon>
        <taxon>Actinocorallia</taxon>
    </lineage>
</organism>
<dbReference type="PIRSF" id="PIRSF035170">
    <property type="entry name" value="HD_phosphohydro"/>
    <property type="match status" value="1"/>
</dbReference>
<gene>
    <name evidence="2" type="ORF">GCM10010468_10930</name>
</gene>
<dbReference type="EMBL" id="BAAAUV010000002">
    <property type="protein sequence ID" value="GAA3198913.1"/>
    <property type="molecule type" value="Genomic_DNA"/>
</dbReference>
<dbReference type="PANTHER" id="PTHR21174:SF0">
    <property type="entry name" value="HD PHOSPHOHYDROLASE FAMILY PROTEIN-RELATED"/>
    <property type="match status" value="1"/>
</dbReference>
<evidence type="ECO:0000259" key="1">
    <source>
        <dbReference type="Pfam" id="PF01966"/>
    </source>
</evidence>
<dbReference type="InterPro" id="IPR006674">
    <property type="entry name" value="HD_domain"/>
</dbReference>
<protein>
    <recommendedName>
        <fullName evidence="1">HD domain-containing protein</fullName>
    </recommendedName>
</protein>
<dbReference type="Pfam" id="PF01966">
    <property type="entry name" value="HD"/>
    <property type="match status" value="1"/>
</dbReference>
<dbReference type="InterPro" id="IPR009218">
    <property type="entry name" value="HD_phosphohydro"/>
</dbReference>
<keyword evidence="3" id="KW-1185">Reference proteome</keyword>
<dbReference type="PANTHER" id="PTHR21174">
    <property type="match status" value="1"/>
</dbReference>
<dbReference type="Proteomes" id="UP001501237">
    <property type="component" value="Unassembled WGS sequence"/>
</dbReference>
<accession>A0ABP6Q1I4</accession>
<sequence>MDLVERWTALAGEQTRRLGEELLARYAEEHRKYHTIEHLEAVLDLVDELAGDADDPDVVRLAAWFHDAVYDPSRDDNEERSAILAERMLGDTDLEPERTARVAALVRMTRTHAPEDRDGRVLCDADLAILAAGAEDYAAYTAAVREEYHFVPEEYFRAGRAAVLDQLLGLGELFHGPTAKARFEERARANLTAELALLRTSDAAGPTT</sequence>
<name>A0ABP6Q1I4_9ACTN</name>
<comment type="caution">
    <text evidence="2">The sequence shown here is derived from an EMBL/GenBank/DDBJ whole genome shotgun (WGS) entry which is preliminary data.</text>
</comment>
<dbReference type="RefSeq" id="WP_344822809.1">
    <property type="nucleotide sequence ID" value="NZ_BAAAUV010000002.1"/>
</dbReference>
<feature type="domain" description="HD" evidence="1">
    <location>
        <begin position="35"/>
        <end position="126"/>
    </location>
</feature>
<evidence type="ECO:0000313" key="2">
    <source>
        <dbReference type="EMBL" id="GAA3198913.1"/>
    </source>
</evidence>